<evidence type="ECO:0000259" key="1">
    <source>
        <dbReference type="Pfam" id="PF10592"/>
    </source>
</evidence>
<keyword evidence="3" id="KW-1185">Reference proteome</keyword>
<comment type="caution">
    <text evidence="2">The sequence shown here is derived from an EMBL/GenBank/DDBJ whole genome shotgun (WGS) entry which is preliminary data.</text>
</comment>
<dbReference type="OrthoDB" id="475927at2"/>
<dbReference type="RefSeq" id="WP_017748534.1">
    <property type="nucleotide sequence ID" value="NZ_KQ976354.1"/>
</dbReference>
<dbReference type="STRING" id="128403.WA1_42210"/>
<name>A0A139WV69_9CYAN</name>
<dbReference type="AlphaFoldDB" id="A0A139WV69"/>
<dbReference type="EMBL" id="ANNX02000047">
    <property type="protein sequence ID" value="KYC36338.1"/>
    <property type="molecule type" value="Genomic_DNA"/>
</dbReference>
<dbReference type="Pfam" id="PF10592">
    <property type="entry name" value="AIPR"/>
    <property type="match status" value="1"/>
</dbReference>
<evidence type="ECO:0000313" key="2">
    <source>
        <dbReference type="EMBL" id="KYC36338.1"/>
    </source>
</evidence>
<gene>
    <name evidence="2" type="ORF">WA1_42210</name>
</gene>
<evidence type="ECO:0000313" key="3">
    <source>
        <dbReference type="Proteomes" id="UP000076925"/>
    </source>
</evidence>
<dbReference type="InterPro" id="IPR018891">
    <property type="entry name" value="AIPR_C"/>
</dbReference>
<reference evidence="2 3" key="1">
    <citation type="journal article" date="2013" name="Genome Biol. Evol.">
        <title>Genomes of Stigonematalean cyanobacteria (subsection V) and the evolution of oxygenic photosynthesis from prokaryotes to plastids.</title>
        <authorList>
            <person name="Dagan T."/>
            <person name="Roettger M."/>
            <person name="Stucken K."/>
            <person name="Landan G."/>
            <person name="Koch R."/>
            <person name="Major P."/>
            <person name="Gould S.B."/>
            <person name="Goremykin V.V."/>
            <person name="Rippka R."/>
            <person name="Tandeau de Marsac N."/>
            <person name="Gugger M."/>
            <person name="Lockhart P.J."/>
            <person name="Allen J.F."/>
            <person name="Brune I."/>
            <person name="Maus I."/>
            <person name="Puhler A."/>
            <person name="Martin W.F."/>
        </authorList>
    </citation>
    <scope>NUCLEOTIDE SEQUENCE [LARGE SCALE GENOMIC DNA]</scope>
    <source>
        <strain evidence="2 3">PCC 7110</strain>
    </source>
</reference>
<organism evidence="2 3">
    <name type="scientific">Scytonema hofmannii PCC 7110</name>
    <dbReference type="NCBI Taxonomy" id="128403"/>
    <lineage>
        <taxon>Bacteria</taxon>
        <taxon>Bacillati</taxon>
        <taxon>Cyanobacteriota</taxon>
        <taxon>Cyanophyceae</taxon>
        <taxon>Nostocales</taxon>
        <taxon>Scytonemataceae</taxon>
        <taxon>Scytonema</taxon>
    </lineage>
</organism>
<accession>A0A139WV69</accession>
<protein>
    <recommendedName>
        <fullName evidence="1">Abortive phage infection protein C-terminal domain-containing protein</fullName>
    </recommendedName>
</protein>
<feature type="domain" description="Abortive phage infection protein C-terminal" evidence="1">
    <location>
        <begin position="259"/>
        <end position="524"/>
    </location>
</feature>
<proteinExistence type="predicted"/>
<dbReference type="Proteomes" id="UP000076925">
    <property type="component" value="Unassembled WGS sequence"/>
</dbReference>
<sequence>MHKIVKSHLKTFVEEYELHSYKEDKQFEYFVNFCLASKSFSGRINPKDITTYEDDAGIDGIFFLIDGDLVVTLEDANVIFSGHRRNLEVEVVFTQIKTSEGFEKKEIANFSDGVFDFLSDTPALPQGEFIKESKEIFDLIVENVNKIKEGKPRSSMYYCTSGVWEEKKELEGIFSNAKRKIEKSGYFRDVFVSPIDRDKLIKIWTVTQQPVEATVKVKGYIPFEKIRDVSEAYLAIIPAKNFVESVLLGEDDRIRAGIFDENVRSFLGEDNDVNSKIIKTLKSDDIRDRFAILNNGVTVVSPDVRVQSDSISMYNYQIVNGCQTSHVLFRNRQLLDENTMLTVKVIEAEHPDVVNQIVEATNNQSYVADEKFLSLKDKAKSVEVYFNTCNEEVDNDSRIYFERREKQYAGLGVQDAKIFDIRTVARAFAAMFLDIPHTSASYPTQIFTQSESRLFADDQHEITYYCSTLALYKFNSLFNSKKLPGDFGKYKWHTLMLLKYVINKNEKLHPMNSKKIEKYCERIIDRLKAPNKDCLKYYKECEDIITKAGLVTKDRLKRSLYTNELKQLI</sequence>